<dbReference type="InterPro" id="IPR036812">
    <property type="entry name" value="NAD(P)_OxRdtase_dom_sf"/>
</dbReference>
<dbReference type="InterPro" id="IPR020471">
    <property type="entry name" value="AKR"/>
</dbReference>
<comment type="caution">
    <text evidence="8">The sequence shown here is derived from an EMBL/GenBank/DDBJ whole genome shotgun (WGS) entry which is preliminary data.</text>
</comment>
<protein>
    <submittedName>
        <fullName evidence="8">Aldo/keto reductase</fullName>
    </submittedName>
</protein>
<evidence type="ECO:0000313" key="8">
    <source>
        <dbReference type="EMBL" id="KAB1436563.1"/>
    </source>
</evidence>
<keyword evidence="3" id="KW-0560">Oxidoreductase</keyword>
<feature type="site" description="Lowers pKa of active site Tyr" evidence="6">
    <location>
        <position position="77"/>
    </location>
</feature>
<dbReference type="InterPro" id="IPR018170">
    <property type="entry name" value="Aldo/ket_reductase_CS"/>
</dbReference>
<dbReference type="PIRSF" id="PIRSF000097">
    <property type="entry name" value="AKR"/>
    <property type="match status" value="1"/>
</dbReference>
<feature type="binding site" evidence="5">
    <location>
        <position position="110"/>
    </location>
    <ligand>
        <name>substrate</name>
    </ligand>
</feature>
<dbReference type="OrthoDB" id="9804790at2"/>
<dbReference type="AlphaFoldDB" id="A0A7V7QIP7"/>
<dbReference type="EMBL" id="WAGX01000006">
    <property type="protein sequence ID" value="KAB1436563.1"/>
    <property type="molecule type" value="Genomic_DNA"/>
</dbReference>
<accession>A0A7V7QIP7</accession>
<feature type="active site" description="Proton donor" evidence="4">
    <location>
        <position position="52"/>
    </location>
</feature>
<dbReference type="PRINTS" id="PR00069">
    <property type="entry name" value="ALDKETRDTASE"/>
</dbReference>
<evidence type="ECO:0000256" key="5">
    <source>
        <dbReference type="PIRSR" id="PIRSR000097-2"/>
    </source>
</evidence>
<proteinExistence type="inferred from homology"/>
<dbReference type="GO" id="GO:0016616">
    <property type="term" value="F:oxidoreductase activity, acting on the CH-OH group of donors, NAD or NADP as acceptor"/>
    <property type="evidence" value="ECO:0007669"/>
    <property type="project" value="UniProtKB-ARBA"/>
</dbReference>
<dbReference type="Pfam" id="PF00248">
    <property type="entry name" value="Aldo_ket_red"/>
    <property type="match status" value="1"/>
</dbReference>
<evidence type="ECO:0000256" key="3">
    <source>
        <dbReference type="ARBA" id="ARBA00023002"/>
    </source>
</evidence>
<reference evidence="8 9" key="1">
    <citation type="submission" date="2019-09" db="EMBL/GenBank/DDBJ databases">
        <authorList>
            <person name="Valk L.C."/>
        </authorList>
    </citation>
    <scope>NUCLEOTIDE SEQUENCE [LARGE SCALE GENOMIC DNA]</scope>
    <source>
        <strain evidence="8">GalUA</strain>
    </source>
</reference>
<dbReference type="Gene3D" id="3.20.20.100">
    <property type="entry name" value="NADP-dependent oxidoreductase domain"/>
    <property type="match status" value="1"/>
</dbReference>
<dbReference type="InterPro" id="IPR023210">
    <property type="entry name" value="NADP_OxRdtase_dom"/>
</dbReference>
<evidence type="ECO:0000259" key="7">
    <source>
        <dbReference type="Pfam" id="PF00248"/>
    </source>
</evidence>
<dbReference type="PROSITE" id="PS00062">
    <property type="entry name" value="ALDOKETO_REDUCTASE_2"/>
    <property type="match status" value="1"/>
</dbReference>
<keyword evidence="9" id="KW-1185">Reference proteome</keyword>
<dbReference type="Proteomes" id="UP000461768">
    <property type="component" value="Unassembled WGS sequence"/>
</dbReference>
<name>A0A7V7QIP7_9FIRM</name>
<gene>
    <name evidence="8" type="ORF">F7O84_14470</name>
</gene>
<dbReference type="PANTHER" id="PTHR43827">
    <property type="entry name" value="2,5-DIKETO-D-GLUCONIC ACID REDUCTASE"/>
    <property type="match status" value="1"/>
</dbReference>
<evidence type="ECO:0000256" key="2">
    <source>
        <dbReference type="ARBA" id="ARBA00022857"/>
    </source>
</evidence>
<keyword evidence="2" id="KW-0521">NADP</keyword>
<dbReference type="CDD" id="cd19132">
    <property type="entry name" value="AKR_AKR5D1_E1"/>
    <property type="match status" value="1"/>
</dbReference>
<dbReference type="FunFam" id="3.20.20.100:FF:000002">
    <property type="entry name" value="2,5-diketo-D-gluconic acid reductase A"/>
    <property type="match status" value="1"/>
</dbReference>
<evidence type="ECO:0000256" key="4">
    <source>
        <dbReference type="PIRSR" id="PIRSR000097-1"/>
    </source>
</evidence>
<evidence type="ECO:0000256" key="1">
    <source>
        <dbReference type="ARBA" id="ARBA00007905"/>
    </source>
</evidence>
<organism evidence="8 9">
    <name type="scientific">Candidatus Galacturonatibacter soehngenii</name>
    <dbReference type="NCBI Taxonomy" id="2307010"/>
    <lineage>
        <taxon>Bacteria</taxon>
        <taxon>Bacillati</taxon>
        <taxon>Bacillota</taxon>
        <taxon>Clostridia</taxon>
        <taxon>Lachnospirales</taxon>
        <taxon>Lachnospiraceae</taxon>
        <taxon>Candidatus Galacturonatibacter</taxon>
    </lineage>
</organism>
<comment type="similarity">
    <text evidence="1">Belongs to the aldo/keto reductase family.</text>
</comment>
<dbReference type="PANTHER" id="PTHR43827:SF3">
    <property type="entry name" value="NADP-DEPENDENT OXIDOREDUCTASE DOMAIN-CONTAINING PROTEIN"/>
    <property type="match status" value="1"/>
</dbReference>
<reference evidence="8 9" key="2">
    <citation type="submission" date="2020-02" db="EMBL/GenBank/DDBJ databases">
        <title>Candidatus Galacturonibacter soehngenii shows hetero-acetogenic catabolism of galacturonic acid but lacks a canonical carbon monoxide dehydrogenase/acetyl-CoA synthase complex.</title>
        <authorList>
            <person name="Diender M."/>
            <person name="Stouten G.R."/>
            <person name="Petersen J.F."/>
            <person name="Nielsen P.H."/>
            <person name="Dueholm M.S."/>
            <person name="Pronk J.T."/>
            <person name="Van Loosdrecht M.C.M."/>
        </authorList>
    </citation>
    <scope>NUCLEOTIDE SEQUENCE [LARGE SCALE GENOMIC DNA]</scope>
    <source>
        <strain evidence="8">GalUA</strain>
    </source>
</reference>
<dbReference type="RefSeq" id="WP_151146832.1">
    <property type="nucleotide sequence ID" value="NZ_WAGX01000006.1"/>
</dbReference>
<dbReference type="PROSITE" id="PS00798">
    <property type="entry name" value="ALDOKETO_REDUCTASE_1"/>
    <property type="match status" value="1"/>
</dbReference>
<evidence type="ECO:0000313" key="9">
    <source>
        <dbReference type="Proteomes" id="UP000461768"/>
    </source>
</evidence>
<sequence length="280" mass="32013">MPVNNFERTLNDGLKLPAIGFGTYSLNGSSGVSSITQAIENGYRLLDSAFNYENEGALGKAVKQCSVTRDQLIITSKLPGRHHRYQEAIQTIEESLFRADLDYYDLYLIHWPNPITNQYVEAWQALIEAKKRGYVRSIGVCNFLPKHLTRLIDETGVTPSINQIELHPYFNQLDMIEWNQAHHIITQSWSPLERGRGLLTEESIVQIANCHRKTPTQVILRWHIQIGALPIPKAASNEHQLENLDIFDFSLSEAEINTINQLTKPDGRIRNQNPESYEEF</sequence>
<evidence type="ECO:0000256" key="6">
    <source>
        <dbReference type="PIRSR" id="PIRSR000097-3"/>
    </source>
</evidence>
<dbReference type="SUPFAM" id="SSF51430">
    <property type="entry name" value="NAD(P)-linked oxidoreductase"/>
    <property type="match status" value="1"/>
</dbReference>
<feature type="domain" description="NADP-dependent oxidoreductase" evidence="7">
    <location>
        <begin position="19"/>
        <end position="262"/>
    </location>
</feature>